<dbReference type="PROSITE" id="PS51257">
    <property type="entry name" value="PROKAR_LIPOPROTEIN"/>
    <property type="match status" value="1"/>
</dbReference>
<dbReference type="RefSeq" id="WP_065230472.1">
    <property type="nucleotide sequence ID" value="NZ_JTJP01000046.1"/>
</dbReference>
<comment type="caution">
    <text evidence="3">The sequence shown here is derived from an EMBL/GenBank/DDBJ whole genome shotgun (WGS) entry which is preliminary data.</text>
</comment>
<evidence type="ECO:0000313" key="4">
    <source>
        <dbReference type="Proteomes" id="UP000092594"/>
    </source>
</evidence>
<dbReference type="AlphaFoldDB" id="A0AB36DYH8"/>
<evidence type="ECO:0000313" key="3">
    <source>
        <dbReference type="EMBL" id="OBX02822.1"/>
    </source>
</evidence>
<reference evidence="3 4" key="1">
    <citation type="submission" date="2014-11" db="EMBL/GenBank/DDBJ databases">
        <title>Pan-genome of Gallibacterium spp.</title>
        <authorList>
            <person name="Kudirkiene E."/>
            <person name="Bojesen A.M."/>
        </authorList>
    </citation>
    <scope>NUCLEOTIDE SEQUENCE [LARGE SCALE GENOMIC DNA]</scope>
    <source>
        <strain evidence="3 4">Gerl. 2740/89</strain>
    </source>
</reference>
<gene>
    <name evidence="3" type="ORF">QV05_00735</name>
</gene>
<feature type="compositionally biased region" description="Basic and acidic residues" evidence="1">
    <location>
        <begin position="60"/>
        <end position="83"/>
    </location>
</feature>
<name>A0AB36DYH8_9PAST</name>
<evidence type="ECO:0000256" key="2">
    <source>
        <dbReference type="SAM" id="SignalP"/>
    </source>
</evidence>
<evidence type="ECO:0008006" key="5">
    <source>
        <dbReference type="Google" id="ProtNLM"/>
    </source>
</evidence>
<sequence>MKLLNKSILFGLSFILAACNSSGGGNSSQKDNAVVINPVQDEQQDGINSSTENNTSHNKSSKEDKQSVENKQEKKEPSFKPSKAEGDVFTFVGMDGDFRQERQKNTVLSFDKTANPVSDIGYYGYFTMPEMPYPYNNHKYYFYEVDQKYVLENPAQAVNAIYKGLAKMTIDGQEKDGSLTLELKDQTVSGNIEVQANNIKQIELKNVTLTEKQYYYEGNAVAAEYEGKYTGVFAGKEDKAENTLGVFYLKNKEGESVISGAYQAKKQ</sequence>
<dbReference type="Gene3D" id="2.40.160.90">
    <property type="match status" value="1"/>
</dbReference>
<feature type="region of interest" description="Disordered" evidence="1">
    <location>
        <begin position="26"/>
        <end position="83"/>
    </location>
</feature>
<protein>
    <recommendedName>
        <fullName evidence="5">Transferrin-binding protein B C-lobe/N-lobe beta barrel domain-containing protein</fullName>
    </recommendedName>
</protein>
<organism evidence="3 4">
    <name type="scientific">Gallibacterium genomosp. 1</name>
    <dbReference type="NCBI Taxonomy" id="155515"/>
    <lineage>
        <taxon>Bacteria</taxon>
        <taxon>Pseudomonadati</taxon>
        <taxon>Pseudomonadota</taxon>
        <taxon>Gammaproteobacteria</taxon>
        <taxon>Pasteurellales</taxon>
        <taxon>Pasteurellaceae</taxon>
        <taxon>Gallibacterium</taxon>
    </lineage>
</organism>
<feature type="compositionally biased region" description="Polar residues" evidence="1">
    <location>
        <begin position="45"/>
        <end position="58"/>
    </location>
</feature>
<feature type="chain" id="PRO_5044238423" description="Transferrin-binding protein B C-lobe/N-lobe beta barrel domain-containing protein" evidence="2">
    <location>
        <begin position="18"/>
        <end position="267"/>
    </location>
</feature>
<dbReference type="Proteomes" id="UP000092594">
    <property type="component" value="Unassembled WGS sequence"/>
</dbReference>
<keyword evidence="2" id="KW-0732">Signal</keyword>
<accession>A0AB36DYH8</accession>
<evidence type="ECO:0000256" key="1">
    <source>
        <dbReference type="SAM" id="MobiDB-lite"/>
    </source>
</evidence>
<proteinExistence type="predicted"/>
<dbReference type="EMBL" id="JTJQ01000004">
    <property type="protein sequence ID" value="OBX02822.1"/>
    <property type="molecule type" value="Genomic_DNA"/>
</dbReference>
<keyword evidence="4" id="KW-1185">Reference proteome</keyword>
<feature type="signal peptide" evidence="2">
    <location>
        <begin position="1"/>
        <end position="17"/>
    </location>
</feature>